<sequence>MSTRFSPSRRGSVSPSRDAAALLQAEDVIGSAVRMRWRAANAKLVKEIPRNKEGGKRATTGRLSAVMLELRSIFLPAGYPHSVRPEYLRFQCFDTLQAACSYLRSILTTSAILRGAGVGEESASPMAAAITWVLRDGVGMFGSLVFSYAVGAQFDVSVKEWRLFADLINDVGLTLDMFAPFGGPRGFVVIAALGAACKTICGMVAGATRASITALFCASRATSPT</sequence>
<dbReference type="PANTHER" id="PTHR12770:SF31">
    <property type="entry name" value="RUS FAMILY MEMBER 1"/>
    <property type="match status" value="1"/>
</dbReference>
<evidence type="ECO:0000256" key="4">
    <source>
        <dbReference type="ARBA" id="ARBA00022989"/>
    </source>
</evidence>
<keyword evidence="8" id="KW-1185">Reference proteome</keyword>
<dbReference type="PANTHER" id="PTHR12770">
    <property type="entry name" value="RUS1 FAMILY PROTEIN C16ORF58"/>
    <property type="match status" value="1"/>
</dbReference>
<name>A0A0M0J8T8_9EUKA</name>
<dbReference type="InterPro" id="IPR006968">
    <property type="entry name" value="RUS_fam"/>
</dbReference>
<keyword evidence="5" id="KW-0472">Membrane</keyword>
<dbReference type="Proteomes" id="UP000037460">
    <property type="component" value="Unassembled WGS sequence"/>
</dbReference>
<comment type="subcellular location">
    <subcellularLocation>
        <location evidence="1">Membrane</location>
    </subcellularLocation>
</comment>
<proteinExistence type="inferred from homology"/>
<evidence type="ECO:0000259" key="6">
    <source>
        <dbReference type="Pfam" id="PF04884"/>
    </source>
</evidence>
<evidence type="ECO:0000256" key="1">
    <source>
        <dbReference type="ARBA" id="ARBA00004370"/>
    </source>
</evidence>
<evidence type="ECO:0000313" key="7">
    <source>
        <dbReference type="EMBL" id="KOO22900.1"/>
    </source>
</evidence>
<comment type="caution">
    <text evidence="7">The sequence shown here is derived from an EMBL/GenBank/DDBJ whole genome shotgun (WGS) entry which is preliminary data.</text>
</comment>
<dbReference type="InterPro" id="IPR054549">
    <property type="entry name" value="UVB_sens_RUS_dom"/>
</dbReference>
<dbReference type="GO" id="GO:0016020">
    <property type="term" value="C:membrane"/>
    <property type="evidence" value="ECO:0007669"/>
    <property type="project" value="UniProtKB-SubCell"/>
</dbReference>
<evidence type="ECO:0000256" key="5">
    <source>
        <dbReference type="ARBA" id="ARBA00023136"/>
    </source>
</evidence>
<evidence type="ECO:0000256" key="3">
    <source>
        <dbReference type="ARBA" id="ARBA00022692"/>
    </source>
</evidence>
<gene>
    <name evidence="7" type="ORF">Ctob_008198</name>
</gene>
<keyword evidence="3" id="KW-0812">Transmembrane</keyword>
<dbReference type="EMBL" id="JWZX01003241">
    <property type="protein sequence ID" value="KOO22900.1"/>
    <property type="molecule type" value="Genomic_DNA"/>
</dbReference>
<protein>
    <submittedName>
        <fullName evidence="7">Upf0420 protein</fullName>
    </submittedName>
</protein>
<dbReference type="AlphaFoldDB" id="A0A0M0J8T8"/>
<evidence type="ECO:0000256" key="2">
    <source>
        <dbReference type="ARBA" id="ARBA00007558"/>
    </source>
</evidence>
<reference evidence="8" key="1">
    <citation type="journal article" date="2015" name="PLoS Genet.">
        <title>Genome Sequence and Transcriptome Analyses of Chrysochromulina tobin: Metabolic Tools for Enhanced Algal Fitness in the Prominent Order Prymnesiales (Haptophyceae).</title>
        <authorList>
            <person name="Hovde B.T."/>
            <person name="Deodato C.R."/>
            <person name="Hunsperger H.M."/>
            <person name="Ryken S.A."/>
            <person name="Yost W."/>
            <person name="Jha R.K."/>
            <person name="Patterson J."/>
            <person name="Monnat R.J. Jr."/>
            <person name="Barlow S.B."/>
            <person name="Starkenburg S.R."/>
            <person name="Cattolico R.A."/>
        </authorList>
    </citation>
    <scope>NUCLEOTIDE SEQUENCE</scope>
    <source>
        <strain evidence="8">CCMP291</strain>
    </source>
</reference>
<comment type="similarity">
    <text evidence="2">Belongs to the RUS1 family.</text>
</comment>
<organism evidence="7 8">
    <name type="scientific">Chrysochromulina tobinii</name>
    <dbReference type="NCBI Taxonomy" id="1460289"/>
    <lineage>
        <taxon>Eukaryota</taxon>
        <taxon>Haptista</taxon>
        <taxon>Haptophyta</taxon>
        <taxon>Prymnesiophyceae</taxon>
        <taxon>Prymnesiales</taxon>
        <taxon>Chrysochromulinaceae</taxon>
        <taxon>Chrysochromulina</taxon>
    </lineage>
</organism>
<evidence type="ECO:0000313" key="8">
    <source>
        <dbReference type="Proteomes" id="UP000037460"/>
    </source>
</evidence>
<keyword evidence="4" id="KW-1133">Transmembrane helix</keyword>
<dbReference type="Pfam" id="PF04884">
    <property type="entry name" value="UVB_sens_prot"/>
    <property type="match status" value="1"/>
</dbReference>
<feature type="domain" description="Protein root UVB sensitive/RUS" evidence="6">
    <location>
        <begin position="65"/>
        <end position="217"/>
    </location>
</feature>
<dbReference type="OrthoDB" id="364779at2759"/>
<accession>A0A0M0J8T8</accession>